<dbReference type="OrthoDB" id="5471473at2"/>
<feature type="domain" description="STAS" evidence="1">
    <location>
        <begin position="137"/>
        <end position="235"/>
    </location>
</feature>
<proteinExistence type="predicted"/>
<dbReference type="SUPFAM" id="SSF52091">
    <property type="entry name" value="SpoIIaa-like"/>
    <property type="match status" value="1"/>
</dbReference>
<dbReference type="InterPro" id="IPR036513">
    <property type="entry name" value="STAS_dom_sf"/>
</dbReference>
<organism evidence="2 3">
    <name type="scientific">Amycolatopsis rifamycinica</name>
    <dbReference type="NCBI Taxonomy" id="287986"/>
    <lineage>
        <taxon>Bacteria</taxon>
        <taxon>Bacillati</taxon>
        <taxon>Actinomycetota</taxon>
        <taxon>Actinomycetes</taxon>
        <taxon>Pseudonocardiales</taxon>
        <taxon>Pseudonocardiaceae</taxon>
        <taxon>Amycolatopsis</taxon>
    </lineage>
</organism>
<evidence type="ECO:0000259" key="1">
    <source>
        <dbReference type="PROSITE" id="PS50801"/>
    </source>
</evidence>
<dbReference type="STRING" id="287986.DV20_08730"/>
<evidence type="ECO:0000313" key="2">
    <source>
        <dbReference type="EMBL" id="KDN22607.1"/>
    </source>
</evidence>
<dbReference type="Proteomes" id="UP000027345">
    <property type="component" value="Unassembled WGS sequence"/>
</dbReference>
<dbReference type="RefSeq" id="WP_051735856.1">
    <property type="nucleotide sequence ID" value="NZ_JMQI01000016.1"/>
</dbReference>
<reference evidence="2 3" key="1">
    <citation type="submission" date="2014-05" db="EMBL/GenBank/DDBJ databases">
        <title>Draft genome sequence of Amycolatopsis rifamycinica DSM 46095.</title>
        <authorList>
            <person name="Lal R."/>
            <person name="Saxena A."/>
            <person name="Kumari R."/>
            <person name="Mukherjee U."/>
            <person name="Singh P."/>
            <person name="Sangwan N."/>
            <person name="Mahato N.K."/>
        </authorList>
    </citation>
    <scope>NUCLEOTIDE SEQUENCE [LARGE SCALE GENOMIC DNA]</scope>
    <source>
        <strain evidence="2 3">DSM 46095</strain>
    </source>
</reference>
<accession>A0A066U9S8</accession>
<keyword evidence="3" id="KW-1185">Reference proteome</keyword>
<dbReference type="AlphaFoldDB" id="A0A066U9S8"/>
<dbReference type="CDD" id="cd07043">
    <property type="entry name" value="STAS_anti-anti-sigma_factors"/>
    <property type="match status" value="1"/>
</dbReference>
<dbReference type="EMBL" id="JMQI01000016">
    <property type="protein sequence ID" value="KDN22607.1"/>
    <property type="molecule type" value="Genomic_DNA"/>
</dbReference>
<dbReference type="Pfam" id="PF01740">
    <property type="entry name" value="STAS"/>
    <property type="match status" value="1"/>
</dbReference>
<dbReference type="PROSITE" id="PS50801">
    <property type="entry name" value="STAS"/>
    <property type="match status" value="1"/>
</dbReference>
<dbReference type="Gene3D" id="3.30.750.24">
    <property type="entry name" value="STAS domain"/>
    <property type="match status" value="1"/>
</dbReference>
<gene>
    <name evidence="2" type="ORF">DV20_08730</name>
</gene>
<protein>
    <recommendedName>
        <fullName evidence="1">STAS domain-containing protein</fullName>
    </recommendedName>
</protein>
<sequence length="237" mass="24638">MGDGGEKLAWTITMPPAQAASGVVRVVMSGALGPAAHARLRETLRIALLTALSPEPAALGVTLTAVTSCDGVLAAELQELAITCARENVALRIDVTPALLPWLGSRELAPCLHLADAPVASASDVAVVPTWIDRATLVIALTGELDLETTARTRDAIAVILAARPRRLVLDLTGVSFLASTGVNEIVRLAHAAADDAVVLHVAAGRHNRRTFELLGLTGTLLRVFDTRADALVAFGG</sequence>
<evidence type="ECO:0000313" key="3">
    <source>
        <dbReference type="Proteomes" id="UP000027345"/>
    </source>
</evidence>
<dbReference type="InterPro" id="IPR002645">
    <property type="entry name" value="STAS_dom"/>
</dbReference>
<name>A0A066U9S8_9PSEU</name>
<comment type="caution">
    <text evidence="2">The sequence shown here is derived from an EMBL/GenBank/DDBJ whole genome shotgun (WGS) entry which is preliminary data.</text>
</comment>